<feature type="region of interest" description="Disordered" evidence="5">
    <location>
        <begin position="57"/>
        <end position="76"/>
    </location>
</feature>
<reference evidence="6" key="1">
    <citation type="submission" date="2020-04" db="EMBL/GenBank/DDBJ databases">
        <title>Analysis of mating type loci in Filobasidium floriforme.</title>
        <authorList>
            <person name="Nowrousian M."/>
        </authorList>
    </citation>
    <scope>NUCLEOTIDE SEQUENCE</scope>
    <source>
        <strain evidence="6">CBS 6242</strain>
    </source>
</reference>
<dbReference type="PANTHER" id="PTHR12400">
    <property type="entry name" value="INOSITOL POLYPHOSPHATE KINASE"/>
    <property type="match status" value="1"/>
</dbReference>
<dbReference type="AlphaFoldDB" id="A0A8K0JM41"/>
<feature type="region of interest" description="Disordered" evidence="5">
    <location>
        <begin position="331"/>
        <end position="383"/>
    </location>
</feature>
<evidence type="ECO:0000313" key="6">
    <source>
        <dbReference type="EMBL" id="KAG7532152.1"/>
    </source>
</evidence>
<evidence type="ECO:0000256" key="2">
    <source>
        <dbReference type="ARBA" id="ARBA00022679"/>
    </source>
</evidence>
<dbReference type="GO" id="GO:0005737">
    <property type="term" value="C:cytoplasm"/>
    <property type="evidence" value="ECO:0007669"/>
    <property type="project" value="TreeGrafter"/>
</dbReference>
<dbReference type="Proteomes" id="UP000812966">
    <property type="component" value="Unassembled WGS sequence"/>
</dbReference>
<proteinExistence type="inferred from homology"/>
<evidence type="ECO:0000256" key="3">
    <source>
        <dbReference type="ARBA" id="ARBA00022777"/>
    </source>
</evidence>
<feature type="compositionally biased region" description="Basic and acidic residues" evidence="5">
    <location>
        <begin position="349"/>
        <end position="361"/>
    </location>
</feature>
<dbReference type="GO" id="GO:0000824">
    <property type="term" value="F:inositol-1,4,5,6-tetrakisphosphate 3-kinase activity"/>
    <property type="evidence" value="ECO:0007669"/>
    <property type="project" value="TreeGrafter"/>
</dbReference>
<dbReference type="GO" id="GO:0008440">
    <property type="term" value="F:inositol-1,4,5-trisphosphate 3-kinase activity"/>
    <property type="evidence" value="ECO:0007669"/>
    <property type="project" value="TreeGrafter"/>
</dbReference>
<evidence type="ECO:0000313" key="7">
    <source>
        <dbReference type="Proteomes" id="UP000812966"/>
    </source>
</evidence>
<sequence>MEALDTLSMAPPGSMSLATQVGGHGGVMSDASGSIVMKPATTREIAFYQLLSSAPNPARPTASSTINPSDVQQGPTTKYERLSQRQLLGELKRFLPRFYGTLRLEGQVGREGGVTPVGETPESIVLQNLSAPYVRPCILDIKLGTVLYDRDASEEKKARMEKRAKEGTSFETGVRMTGFQNWDPVRKEMIVTDKAYGYALTVDRLPEGFAKFFPIPGQNQTSDEVEPARAVQSEEAEPVVQEGQVPVEAGSSSADYTNITHATTSSRPTDAYKHSLIRVLRALHRSISDLYALLDRLEIRFIGASLLIVYEGDPEALETAWKIVDEEEKKDGSTGFGLLDKVPPRRRRANDGAPDHDHERDDTDDDEDNDADEEEDETRPRPFTARIIDFAHTRLVHGEGKDVGFLKGLETVLRLIEGRLNELESSR</sequence>
<evidence type="ECO:0000256" key="1">
    <source>
        <dbReference type="ARBA" id="ARBA00007374"/>
    </source>
</evidence>
<accession>A0A8K0JM41</accession>
<keyword evidence="3 4" id="KW-0418">Kinase</keyword>
<dbReference type="Pfam" id="PF03770">
    <property type="entry name" value="IPK"/>
    <property type="match status" value="2"/>
</dbReference>
<comment type="similarity">
    <text evidence="1 4">Belongs to the inositol phosphokinase (IPK) family.</text>
</comment>
<dbReference type="GO" id="GO:0005634">
    <property type="term" value="C:nucleus"/>
    <property type="evidence" value="ECO:0007669"/>
    <property type="project" value="TreeGrafter"/>
</dbReference>
<dbReference type="InterPro" id="IPR005522">
    <property type="entry name" value="IPK"/>
</dbReference>
<organism evidence="6 7">
    <name type="scientific">Filobasidium floriforme</name>
    <dbReference type="NCBI Taxonomy" id="5210"/>
    <lineage>
        <taxon>Eukaryota</taxon>
        <taxon>Fungi</taxon>
        <taxon>Dikarya</taxon>
        <taxon>Basidiomycota</taxon>
        <taxon>Agaricomycotina</taxon>
        <taxon>Tremellomycetes</taxon>
        <taxon>Filobasidiales</taxon>
        <taxon>Filobasidiaceae</taxon>
        <taxon>Filobasidium</taxon>
    </lineage>
</organism>
<name>A0A8K0JM41_9TREE</name>
<dbReference type="Gene3D" id="3.30.470.160">
    <property type="entry name" value="Inositol polyphosphate kinase"/>
    <property type="match status" value="1"/>
</dbReference>
<dbReference type="GO" id="GO:0046854">
    <property type="term" value="P:phosphatidylinositol phosphate biosynthetic process"/>
    <property type="evidence" value="ECO:0007669"/>
    <property type="project" value="TreeGrafter"/>
</dbReference>
<dbReference type="InterPro" id="IPR038286">
    <property type="entry name" value="IPK_sf"/>
</dbReference>
<keyword evidence="7" id="KW-1185">Reference proteome</keyword>
<dbReference type="EC" id="2.7.-.-" evidence="4"/>
<dbReference type="EMBL" id="JABELV010000072">
    <property type="protein sequence ID" value="KAG7532152.1"/>
    <property type="molecule type" value="Genomic_DNA"/>
</dbReference>
<feature type="compositionally biased region" description="Acidic residues" evidence="5">
    <location>
        <begin position="362"/>
        <end position="377"/>
    </location>
</feature>
<dbReference type="SUPFAM" id="SSF56104">
    <property type="entry name" value="SAICAR synthase-like"/>
    <property type="match status" value="1"/>
</dbReference>
<dbReference type="GO" id="GO:0032958">
    <property type="term" value="P:inositol phosphate biosynthetic process"/>
    <property type="evidence" value="ECO:0007669"/>
    <property type="project" value="InterPro"/>
</dbReference>
<gene>
    <name evidence="6" type="ORF">FFLO_03780</name>
</gene>
<comment type="caution">
    <text evidence="6">The sequence shown here is derived from an EMBL/GenBank/DDBJ whole genome shotgun (WGS) entry which is preliminary data.</text>
</comment>
<dbReference type="PANTHER" id="PTHR12400:SF108">
    <property type="entry name" value="KINASE"/>
    <property type="match status" value="1"/>
</dbReference>
<evidence type="ECO:0000256" key="4">
    <source>
        <dbReference type="RuleBase" id="RU363090"/>
    </source>
</evidence>
<keyword evidence="2 4" id="KW-0808">Transferase</keyword>
<protein>
    <recommendedName>
        <fullName evidence="4">Kinase</fullName>
        <ecNumber evidence="4">2.7.-.-</ecNumber>
    </recommendedName>
</protein>
<evidence type="ECO:0000256" key="5">
    <source>
        <dbReference type="SAM" id="MobiDB-lite"/>
    </source>
</evidence>